<evidence type="ECO:0000313" key="12">
    <source>
        <dbReference type="EMBL" id="CAI9267109.1"/>
    </source>
</evidence>
<reference evidence="12" key="1">
    <citation type="submission" date="2023-04" db="EMBL/GenBank/DDBJ databases">
        <authorList>
            <person name="Vijverberg K."/>
            <person name="Xiong W."/>
            <person name="Schranz E."/>
        </authorList>
    </citation>
    <scope>NUCLEOTIDE SEQUENCE</scope>
</reference>
<accession>A0AA35UYQ1</accession>
<feature type="transmembrane region" description="Helical" evidence="11">
    <location>
        <begin position="9"/>
        <end position="28"/>
    </location>
</feature>
<keyword evidence="11" id="KW-1133">Transmembrane helix</keyword>
<dbReference type="PRINTS" id="PR00463">
    <property type="entry name" value="EP450I"/>
</dbReference>
<evidence type="ECO:0000256" key="7">
    <source>
        <dbReference type="ARBA" id="ARBA00023033"/>
    </source>
</evidence>
<dbReference type="AlphaFoldDB" id="A0AA35UYQ1"/>
<proteinExistence type="inferred from homology"/>
<dbReference type="CDD" id="cd20653">
    <property type="entry name" value="CYP81"/>
    <property type="match status" value="1"/>
</dbReference>
<dbReference type="PANTHER" id="PTHR47947:SF24">
    <property type="entry name" value="ISOFLAVONE 2'-HYDROXYLASE-LIKE"/>
    <property type="match status" value="1"/>
</dbReference>
<protein>
    <recommendedName>
        <fullName evidence="14">Cytochrome P450</fullName>
    </recommendedName>
</protein>
<dbReference type="PROSITE" id="PS00086">
    <property type="entry name" value="CYTOCHROME_P450"/>
    <property type="match status" value="1"/>
</dbReference>
<dbReference type="Pfam" id="PF00067">
    <property type="entry name" value="p450"/>
    <property type="match status" value="1"/>
</dbReference>
<evidence type="ECO:0000313" key="13">
    <source>
        <dbReference type="Proteomes" id="UP001177003"/>
    </source>
</evidence>
<dbReference type="FunFam" id="1.10.630.10:FF:000023">
    <property type="entry name" value="Cytochrome P450 family protein"/>
    <property type="match status" value="1"/>
</dbReference>
<keyword evidence="5 10" id="KW-0560">Oxidoreductase</keyword>
<comment type="subcellular location">
    <subcellularLocation>
        <location evidence="1">Membrane</location>
    </subcellularLocation>
</comment>
<evidence type="ECO:0000256" key="10">
    <source>
        <dbReference type="RuleBase" id="RU000461"/>
    </source>
</evidence>
<dbReference type="InterPro" id="IPR002401">
    <property type="entry name" value="Cyt_P450_E_grp-I"/>
</dbReference>
<dbReference type="InterPro" id="IPR001128">
    <property type="entry name" value="Cyt_P450"/>
</dbReference>
<dbReference type="InterPro" id="IPR036396">
    <property type="entry name" value="Cyt_P450_sf"/>
</dbReference>
<comment type="cofactor">
    <cofactor evidence="9">
        <name>heme</name>
        <dbReference type="ChEBI" id="CHEBI:30413"/>
    </cofactor>
</comment>
<evidence type="ECO:0008006" key="14">
    <source>
        <dbReference type="Google" id="ProtNLM"/>
    </source>
</evidence>
<name>A0AA35UYQ1_LACSI</name>
<dbReference type="SUPFAM" id="SSF48264">
    <property type="entry name" value="Cytochrome P450"/>
    <property type="match status" value="1"/>
</dbReference>
<dbReference type="GO" id="GO:0020037">
    <property type="term" value="F:heme binding"/>
    <property type="evidence" value="ECO:0007669"/>
    <property type="project" value="InterPro"/>
</dbReference>
<keyword evidence="8 11" id="KW-0472">Membrane</keyword>
<dbReference type="GO" id="GO:0016020">
    <property type="term" value="C:membrane"/>
    <property type="evidence" value="ECO:0007669"/>
    <property type="project" value="UniProtKB-SubCell"/>
</dbReference>
<dbReference type="PRINTS" id="PR00385">
    <property type="entry name" value="P450"/>
</dbReference>
<comment type="similarity">
    <text evidence="2 10">Belongs to the cytochrome P450 family.</text>
</comment>
<evidence type="ECO:0000256" key="8">
    <source>
        <dbReference type="ARBA" id="ARBA00023136"/>
    </source>
</evidence>
<keyword evidence="4 9" id="KW-0479">Metal-binding</keyword>
<organism evidence="12 13">
    <name type="scientific">Lactuca saligna</name>
    <name type="common">Willowleaf lettuce</name>
    <dbReference type="NCBI Taxonomy" id="75948"/>
    <lineage>
        <taxon>Eukaryota</taxon>
        <taxon>Viridiplantae</taxon>
        <taxon>Streptophyta</taxon>
        <taxon>Embryophyta</taxon>
        <taxon>Tracheophyta</taxon>
        <taxon>Spermatophyta</taxon>
        <taxon>Magnoliopsida</taxon>
        <taxon>eudicotyledons</taxon>
        <taxon>Gunneridae</taxon>
        <taxon>Pentapetalae</taxon>
        <taxon>asterids</taxon>
        <taxon>campanulids</taxon>
        <taxon>Asterales</taxon>
        <taxon>Asteraceae</taxon>
        <taxon>Cichorioideae</taxon>
        <taxon>Cichorieae</taxon>
        <taxon>Lactucinae</taxon>
        <taxon>Lactuca</taxon>
    </lineage>
</organism>
<evidence type="ECO:0000256" key="5">
    <source>
        <dbReference type="ARBA" id="ARBA00023002"/>
    </source>
</evidence>
<dbReference type="InterPro" id="IPR050651">
    <property type="entry name" value="Plant_Cytochrome_P450_Monoox"/>
</dbReference>
<feature type="binding site" description="axial binding residue" evidence="9">
    <location>
        <position position="448"/>
    </location>
    <ligand>
        <name>heme</name>
        <dbReference type="ChEBI" id="CHEBI:30413"/>
    </ligand>
    <ligandPart>
        <name>Fe</name>
        <dbReference type="ChEBI" id="CHEBI:18248"/>
    </ligandPart>
</feature>
<keyword evidence="3 9" id="KW-0349">Heme</keyword>
<dbReference type="PANTHER" id="PTHR47947">
    <property type="entry name" value="CYTOCHROME P450 82C3-RELATED"/>
    <property type="match status" value="1"/>
</dbReference>
<evidence type="ECO:0000256" key="4">
    <source>
        <dbReference type="ARBA" id="ARBA00022723"/>
    </source>
</evidence>
<dbReference type="GO" id="GO:0005506">
    <property type="term" value="F:iron ion binding"/>
    <property type="evidence" value="ECO:0007669"/>
    <property type="project" value="InterPro"/>
</dbReference>
<dbReference type="GO" id="GO:0004497">
    <property type="term" value="F:monooxygenase activity"/>
    <property type="evidence" value="ECO:0007669"/>
    <property type="project" value="UniProtKB-KW"/>
</dbReference>
<evidence type="ECO:0000256" key="9">
    <source>
        <dbReference type="PIRSR" id="PIRSR602401-1"/>
    </source>
</evidence>
<evidence type="ECO:0000256" key="1">
    <source>
        <dbReference type="ARBA" id="ARBA00004370"/>
    </source>
</evidence>
<dbReference type="GO" id="GO:0016705">
    <property type="term" value="F:oxidoreductase activity, acting on paired donors, with incorporation or reduction of molecular oxygen"/>
    <property type="evidence" value="ECO:0007669"/>
    <property type="project" value="InterPro"/>
</dbReference>
<dbReference type="EMBL" id="OX465077">
    <property type="protein sequence ID" value="CAI9267109.1"/>
    <property type="molecule type" value="Genomic_DNA"/>
</dbReference>
<gene>
    <name evidence="12" type="ORF">LSALG_LOCUS7614</name>
</gene>
<evidence type="ECO:0000256" key="6">
    <source>
        <dbReference type="ARBA" id="ARBA00023004"/>
    </source>
</evidence>
<evidence type="ECO:0000256" key="11">
    <source>
        <dbReference type="SAM" id="Phobius"/>
    </source>
</evidence>
<dbReference type="Proteomes" id="UP001177003">
    <property type="component" value="Chromosome 1"/>
</dbReference>
<sequence length="512" mass="58451">MYTGEMEAFYFYIPLTFLAIYAITDYFLRKFQNLPPRPWLPPLPIIGHLYLLKRPLHKSLAKISAKYGPVQLLQIGSRRVLVVSSPSAAEECLTKNDIIFANRPRQLLAGKYLGYNYDSLVYAPYGDHWRNLRRVTTLEILSSHRLREFEPIRADEVRLMIRKLYRSWSGEAVEVQVNAMLIDLTLNAVMRMVSGKRYYYGKDDILTDEEKEKAHRFQKIVEEVFCAMSVSHIGDYLPILRWLGVSKLEKQLIALQAKRDLFMKELVEEIRCSMKNSGKRNMIQVLLSLQQTEPEFYTDEMIRSIMLTILAGGTHTSICTLEWAMSLLVNNPSVLKKAHNEIDSHVGQGRCVEESDMVNLPYLACIIKETLRMYPAGPLLPHESSKDCMVSGYHVPRGTMLLVNAWGIQNDPNIWGDPETFRPERFEGVEVYGDGFKLLPFGFGRRSCPGENMAMRMVGLALGSLIQCFEWGRTSDTKVDMNGGIGIALAKTIHLVAMCQPRPIMLNLLSQL</sequence>
<evidence type="ECO:0000256" key="3">
    <source>
        <dbReference type="ARBA" id="ARBA00022617"/>
    </source>
</evidence>
<keyword evidence="13" id="KW-1185">Reference proteome</keyword>
<dbReference type="InterPro" id="IPR017972">
    <property type="entry name" value="Cyt_P450_CS"/>
</dbReference>
<keyword evidence="11" id="KW-0812">Transmembrane</keyword>
<keyword evidence="7 10" id="KW-0503">Monooxygenase</keyword>
<evidence type="ECO:0000256" key="2">
    <source>
        <dbReference type="ARBA" id="ARBA00010617"/>
    </source>
</evidence>
<dbReference type="Gene3D" id="1.10.630.10">
    <property type="entry name" value="Cytochrome P450"/>
    <property type="match status" value="1"/>
</dbReference>
<keyword evidence="6 9" id="KW-0408">Iron</keyword>